<reference evidence="2" key="1">
    <citation type="submission" date="2016-11" db="UniProtKB">
        <authorList>
            <consortium name="WormBaseParasite"/>
        </authorList>
    </citation>
    <scope>IDENTIFICATION</scope>
</reference>
<protein>
    <submittedName>
        <fullName evidence="2">Phlebovirus_G2 domain-containing protein</fullName>
    </submittedName>
</protein>
<accession>A0A1I7WUQ2</accession>
<dbReference type="InterPro" id="IPR002603">
    <property type="entry name" value="ET_repeat"/>
</dbReference>
<dbReference type="Proteomes" id="UP000095283">
    <property type="component" value="Unplaced"/>
</dbReference>
<dbReference type="Pfam" id="PF01684">
    <property type="entry name" value="ET"/>
    <property type="match status" value="1"/>
</dbReference>
<dbReference type="WBParaSite" id="Hba_08876">
    <property type="protein sequence ID" value="Hba_08876"/>
    <property type="gene ID" value="Hba_08876"/>
</dbReference>
<keyword evidence="1" id="KW-1185">Reference proteome</keyword>
<proteinExistence type="predicted"/>
<name>A0A1I7WUQ2_HETBA</name>
<sequence>MAHSFKMLNLINKCHDIEPGVQGCCCSTSACMDPLQKPPKVHLQEYILLLEYFCEISKYNIMTHFHLNFIVHTNYIYSGLSQVDYDFQIPQNLTCYVGLYSKSKGLSSVAEVCLFTFLVHHYSYCILSEAPCDGRCASLSSNVLGGDITVFRYMQVGYPYITVIIEEINGFQSMLSKIMWMACNGDCVSVTIRTTFSQIPTTTEIFTCDPSSVCRSLSNSSSYFSISFINFYIKNKILVIMEELFKSEKTTILWSSNIQF</sequence>
<evidence type="ECO:0000313" key="1">
    <source>
        <dbReference type="Proteomes" id="UP000095283"/>
    </source>
</evidence>
<evidence type="ECO:0000313" key="2">
    <source>
        <dbReference type="WBParaSite" id="Hba_08876"/>
    </source>
</evidence>
<organism evidence="1 2">
    <name type="scientific">Heterorhabditis bacteriophora</name>
    <name type="common">Entomopathogenic nematode worm</name>
    <dbReference type="NCBI Taxonomy" id="37862"/>
    <lineage>
        <taxon>Eukaryota</taxon>
        <taxon>Metazoa</taxon>
        <taxon>Ecdysozoa</taxon>
        <taxon>Nematoda</taxon>
        <taxon>Chromadorea</taxon>
        <taxon>Rhabditida</taxon>
        <taxon>Rhabditina</taxon>
        <taxon>Rhabditomorpha</taxon>
        <taxon>Strongyloidea</taxon>
        <taxon>Heterorhabditidae</taxon>
        <taxon>Heterorhabditis</taxon>
    </lineage>
</organism>
<dbReference type="AlphaFoldDB" id="A0A1I7WUQ2"/>
<dbReference type="PROSITE" id="PS51257">
    <property type="entry name" value="PROKAR_LIPOPROTEIN"/>
    <property type="match status" value="1"/>
</dbReference>